<dbReference type="KEGG" id="rml:FF011L_13600"/>
<name>A0A517MCJ1_9BACT</name>
<dbReference type="RefSeq" id="WP_246109771.1">
    <property type="nucleotide sequence ID" value="NZ_CP036262.1"/>
</dbReference>
<proteinExistence type="predicted"/>
<dbReference type="Proteomes" id="UP000320672">
    <property type="component" value="Chromosome"/>
</dbReference>
<organism evidence="2 3">
    <name type="scientific">Roseimaritima multifibrata</name>
    <dbReference type="NCBI Taxonomy" id="1930274"/>
    <lineage>
        <taxon>Bacteria</taxon>
        <taxon>Pseudomonadati</taxon>
        <taxon>Planctomycetota</taxon>
        <taxon>Planctomycetia</taxon>
        <taxon>Pirellulales</taxon>
        <taxon>Pirellulaceae</taxon>
        <taxon>Roseimaritima</taxon>
    </lineage>
</organism>
<evidence type="ECO:0000313" key="2">
    <source>
        <dbReference type="EMBL" id="QDS92613.1"/>
    </source>
</evidence>
<evidence type="ECO:0000313" key="3">
    <source>
        <dbReference type="Proteomes" id="UP000320672"/>
    </source>
</evidence>
<dbReference type="EMBL" id="CP036262">
    <property type="protein sequence ID" value="QDS92613.1"/>
    <property type="molecule type" value="Genomic_DNA"/>
</dbReference>
<accession>A0A517MCJ1</accession>
<protein>
    <recommendedName>
        <fullName evidence="4">Flagellar protein FliL</fullName>
    </recommendedName>
</protein>
<gene>
    <name evidence="2" type="ORF">FF011L_13600</name>
</gene>
<dbReference type="AlphaFoldDB" id="A0A517MCJ1"/>
<keyword evidence="1" id="KW-1133">Transmembrane helix</keyword>
<sequence>MNLIRRYWVVGLVLSMVVVHAVIISYVRSQVARLNQEQSSTIPIGHYRFQHVSDLTQVFSFQLHVVVDPQRRHSAEEQLGLKELEINETVEQLLRQAPTELLNDPTQTVLRDRLMEAILGHITDPIIQRVVITEWLVLPASTSQLPSISNLADA</sequence>
<reference evidence="2 3" key="1">
    <citation type="submission" date="2019-02" db="EMBL/GenBank/DDBJ databases">
        <title>Deep-cultivation of Planctomycetes and their phenomic and genomic characterization uncovers novel biology.</title>
        <authorList>
            <person name="Wiegand S."/>
            <person name="Jogler M."/>
            <person name="Boedeker C."/>
            <person name="Pinto D."/>
            <person name="Vollmers J."/>
            <person name="Rivas-Marin E."/>
            <person name="Kohn T."/>
            <person name="Peeters S.H."/>
            <person name="Heuer A."/>
            <person name="Rast P."/>
            <person name="Oberbeckmann S."/>
            <person name="Bunk B."/>
            <person name="Jeske O."/>
            <person name="Meyerdierks A."/>
            <person name="Storesund J.E."/>
            <person name="Kallscheuer N."/>
            <person name="Luecker S."/>
            <person name="Lage O.M."/>
            <person name="Pohl T."/>
            <person name="Merkel B.J."/>
            <person name="Hornburger P."/>
            <person name="Mueller R.-W."/>
            <person name="Bruemmer F."/>
            <person name="Labrenz M."/>
            <person name="Spormann A.M."/>
            <person name="Op den Camp H."/>
            <person name="Overmann J."/>
            <person name="Amann R."/>
            <person name="Jetten M.S.M."/>
            <person name="Mascher T."/>
            <person name="Medema M.H."/>
            <person name="Devos D.P."/>
            <person name="Kaster A.-K."/>
            <person name="Ovreas L."/>
            <person name="Rohde M."/>
            <person name="Galperin M.Y."/>
            <person name="Jogler C."/>
        </authorList>
    </citation>
    <scope>NUCLEOTIDE SEQUENCE [LARGE SCALE GENOMIC DNA]</scope>
    <source>
        <strain evidence="2 3">FF011L</strain>
    </source>
</reference>
<evidence type="ECO:0000256" key="1">
    <source>
        <dbReference type="SAM" id="Phobius"/>
    </source>
</evidence>
<feature type="transmembrane region" description="Helical" evidence="1">
    <location>
        <begin position="7"/>
        <end position="27"/>
    </location>
</feature>
<keyword evidence="1" id="KW-0812">Transmembrane</keyword>
<keyword evidence="3" id="KW-1185">Reference proteome</keyword>
<keyword evidence="1" id="KW-0472">Membrane</keyword>
<evidence type="ECO:0008006" key="4">
    <source>
        <dbReference type="Google" id="ProtNLM"/>
    </source>
</evidence>